<feature type="non-terminal residue" evidence="4">
    <location>
        <position position="1"/>
    </location>
</feature>
<proteinExistence type="evidence at transcript level"/>
<dbReference type="AlphaFoldDB" id="A0A1E1WWR1"/>
<protein>
    <submittedName>
        <fullName evidence="4">Putative secreted protein</fullName>
    </submittedName>
</protein>
<evidence type="ECO:0000256" key="2">
    <source>
        <dbReference type="ARBA" id="ARBA00022525"/>
    </source>
</evidence>
<dbReference type="Pfam" id="PF15430">
    <property type="entry name" value="SVWC"/>
    <property type="match status" value="1"/>
</dbReference>
<organism evidence="4">
    <name type="scientific">Amblyomma aureolatum</name>
    <dbReference type="NCBI Taxonomy" id="187763"/>
    <lineage>
        <taxon>Eukaryota</taxon>
        <taxon>Metazoa</taxon>
        <taxon>Ecdysozoa</taxon>
        <taxon>Arthropoda</taxon>
        <taxon>Chelicerata</taxon>
        <taxon>Arachnida</taxon>
        <taxon>Acari</taxon>
        <taxon>Parasitiformes</taxon>
        <taxon>Ixodida</taxon>
        <taxon>Ixodoidea</taxon>
        <taxon>Ixodidae</taxon>
        <taxon>Amblyomminae</taxon>
        <taxon>Amblyomma</taxon>
    </lineage>
</organism>
<dbReference type="GO" id="GO:0005576">
    <property type="term" value="C:extracellular region"/>
    <property type="evidence" value="ECO:0007669"/>
    <property type="project" value="UniProtKB-SubCell"/>
</dbReference>
<reference evidence="4" key="1">
    <citation type="journal article" date="2017" name="Front. Cell. Infect. Microbiol.">
        <title>The Distinct Transcriptional Response of the Midgut of Amblyomma sculptum and Amblyomma aureolatum Ticks to Rickettsia rickettsii Correlates to Their Differences in Susceptibility to Infection.</title>
        <authorList>
            <person name="Martins L.A."/>
            <person name="Galletti M.F.B.M."/>
            <person name="Ribeiro J.M."/>
            <person name="Fujita A."/>
            <person name="Costa F.B."/>
            <person name="Labruna M.B."/>
            <person name="Daffre S."/>
            <person name="Fogaca A.C."/>
        </authorList>
    </citation>
    <scope>NUCLEOTIDE SEQUENCE</scope>
</reference>
<dbReference type="InterPro" id="IPR029277">
    <property type="entry name" value="SVWC_dom"/>
</dbReference>
<evidence type="ECO:0000259" key="3">
    <source>
        <dbReference type="SMART" id="SM01318"/>
    </source>
</evidence>
<dbReference type="SMART" id="SM01318">
    <property type="entry name" value="SVWC"/>
    <property type="match status" value="1"/>
</dbReference>
<keyword evidence="2" id="KW-0964">Secreted</keyword>
<comment type="subcellular location">
    <subcellularLocation>
        <location evidence="1">Secreted</location>
    </subcellularLocation>
</comment>
<evidence type="ECO:0000313" key="4">
    <source>
        <dbReference type="EMBL" id="JAT91469.1"/>
    </source>
</evidence>
<dbReference type="EMBL" id="GFAC01007719">
    <property type="protein sequence ID" value="JAT91469.1"/>
    <property type="molecule type" value="mRNA"/>
</dbReference>
<name>A0A1E1WWR1_9ACAR</name>
<evidence type="ECO:0000256" key="1">
    <source>
        <dbReference type="ARBA" id="ARBA00004613"/>
    </source>
</evidence>
<accession>A0A1E1WWR1</accession>
<feature type="domain" description="Single" evidence="3">
    <location>
        <begin position="19"/>
        <end position="84"/>
    </location>
</feature>
<sequence>VLGGQDEDLVSLEIYNSTCYYRNQKLENGRKYPQKDPCEEWECKADDDALMITGCALGGQFSSCIPHNQGQYEWPYCCHYRNYC</sequence>